<keyword evidence="2" id="KW-1185">Reference proteome</keyword>
<evidence type="ECO:0000313" key="2">
    <source>
        <dbReference type="Proteomes" id="UP001283361"/>
    </source>
</evidence>
<gene>
    <name evidence="1" type="ORF">RRG08_060863</name>
</gene>
<proteinExistence type="predicted"/>
<organism evidence="1 2">
    <name type="scientific">Elysia crispata</name>
    <name type="common">lettuce slug</name>
    <dbReference type="NCBI Taxonomy" id="231223"/>
    <lineage>
        <taxon>Eukaryota</taxon>
        <taxon>Metazoa</taxon>
        <taxon>Spiralia</taxon>
        <taxon>Lophotrochozoa</taxon>
        <taxon>Mollusca</taxon>
        <taxon>Gastropoda</taxon>
        <taxon>Heterobranchia</taxon>
        <taxon>Euthyneura</taxon>
        <taxon>Panpulmonata</taxon>
        <taxon>Sacoglossa</taxon>
        <taxon>Placobranchoidea</taxon>
        <taxon>Plakobranchidae</taxon>
        <taxon>Elysia</taxon>
    </lineage>
</organism>
<comment type="caution">
    <text evidence="1">The sequence shown here is derived from an EMBL/GenBank/DDBJ whole genome shotgun (WGS) entry which is preliminary data.</text>
</comment>
<dbReference type="EMBL" id="JAWDGP010004054">
    <property type="protein sequence ID" value="KAK3768501.1"/>
    <property type="molecule type" value="Genomic_DNA"/>
</dbReference>
<dbReference type="Proteomes" id="UP001283361">
    <property type="component" value="Unassembled WGS sequence"/>
</dbReference>
<accession>A0AAE0ZGH8</accession>
<name>A0AAE0ZGH8_9GAST</name>
<reference evidence="1" key="1">
    <citation type="journal article" date="2023" name="G3 (Bethesda)">
        <title>A reference genome for the long-term kleptoplast-retaining sea slug Elysia crispata morphotype clarki.</title>
        <authorList>
            <person name="Eastman K.E."/>
            <person name="Pendleton A.L."/>
            <person name="Shaikh M.A."/>
            <person name="Suttiyut T."/>
            <person name="Ogas R."/>
            <person name="Tomko P."/>
            <person name="Gavelis G."/>
            <person name="Widhalm J.R."/>
            <person name="Wisecaver J.H."/>
        </authorList>
    </citation>
    <scope>NUCLEOTIDE SEQUENCE</scope>
    <source>
        <strain evidence="1">ECLA1</strain>
    </source>
</reference>
<dbReference type="AlphaFoldDB" id="A0AAE0ZGH8"/>
<evidence type="ECO:0000313" key="1">
    <source>
        <dbReference type="EMBL" id="KAK3768501.1"/>
    </source>
</evidence>
<sequence>MTRTSNIFEQMSYLQSVPTYHRRHDMCYLGHFTDAGTAGAYTPTSVMTRATNKLMSRNILPKNLSCPEQCSTDLLYNKVKDFCSCSKPYRLFSNSS</sequence>
<protein>
    <submittedName>
        <fullName evidence="1">Uncharacterized protein</fullName>
    </submittedName>
</protein>